<dbReference type="CDD" id="cd17321">
    <property type="entry name" value="MFS_MMR_MDR_like"/>
    <property type="match status" value="1"/>
</dbReference>
<keyword evidence="3" id="KW-1003">Cell membrane</keyword>
<evidence type="ECO:0000256" key="5">
    <source>
        <dbReference type="ARBA" id="ARBA00022989"/>
    </source>
</evidence>
<gene>
    <name evidence="9" type="ORF">GCM10022242_27910</name>
</gene>
<dbReference type="Proteomes" id="UP001501821">
    <property type="component" value="Unassembled WGS sequence"/>
</dbReference>
<name>A0ABP7IS37_9ACTN</name>
<feature type="transmembrane region" description="Helical" evidence="7">
    <location>
        <begin position="314"/>
        <end position="336"/>
    </location>
</feature>
<evidence type="ECO:0000256" key="2">
    <source>
        <dbReference type="ARBA" id="ARBA00022448"/>
    </source>
</evidence>
<protein>
    <submittedName>
        <fullName evidence="9">MFS transporter</fullName>
    </submittedName>
</protein>
<feature type="domain" description="Major facilitator superfamily (MFS) profile" evidence="8">
    <location>
        <begin position="30"/>
        <end position="472"/>
    </location>
</feature>
<evidence type="ECO:0000313" key="10">
    <source>
        <dbReference type="Proteomes" id="UP001501821"/>
    </source>
</evidence>
<dbReference type="InterPro" id="IPR011701">
    <property type="entry name" value="MFS"/>
</dbReference>
<evidence type="ECO:0000313" key="9">
    <source>
        <dbReference type="EMBL" id="GAA3824955.1"/>
    </source>
</evidence>
<dbReference type="PROSITE" id="PS50850">
    <property type="entry name" value="MFS"/>
    <property type="match status" value="1"/>
</dbReference>
<evidence type="ECO:0000256" key="4">
    <source>
        <dbReference type="ARBA" id="ARBA00022692"/>
    </source>
</evidence>
<dbReference type="Pfam" id="PF07690">
    <property type="entry name" value="MFS_1"/>
    <property type="match status" value="1"/>
</dbReference>
<keyword evidence="5 7" id="KW-1133">Transmembrane helix</keyword>
<dbReference type="Gene3D" id="1.20.1720.10">
    <property type="entry name" value="Multidrug resistance protein D"/>
    <property type="match status" value="1"/>
</dbReference>
<keyword evidence="6 7" id="KW-0472">Membrane</keyword>
<feature type="transmembrane region" description="Helical" evidence="7">
    <location>
        <begin position="96"/>
        <end position="119"/>
    </location>
</feature>
<organism evidence="9 10">
    <name type="scientific">Nocardioides panacisoli</name>
    <dbReference type="NCBI Taxonomy" id="627624"/>
    <lineage>
        <taxon>Bacteria</taxon>
        <taxon>Bacillati</taxon>
        <taxon>Actinomycetota</taxon>
        <taxon>Actinomycetes</taxon>
        <taxon>Propionibacteriales</taxon>
        <taxon>Nocardioidaceae</taxon>
        <taxon>Nocardioides</taxon>
    </lineage>
</organism>
<dbReference type="PANTHER" id="PTHR42718">
    <property type="entry name" value="MAJOR FACILITATOR SUPERFAMILY MULTIDRUG TRANSPORTER MFSC"/>
    <property type="match status" value="1"/>
</dbReference>
<dbReference type="EMBL" id="BAABAH010000010">
    <property type="protein sequence ID" value="GAA3824955.1"/>
    <property type="molecule type" value="Genomic_DNA"/>
</dbReference>
<comment type="caution">
    <text evidence="9">The sequence shown here is derived from an EMBL/GenBank/DDBJ whole genome shotgun (WGS) entry which is preliminary data.</text>
</comment>
<feature type="transmembrane region" description="Helical" evidence="7">
    <location>
        <begin position="217"/>
        <end position="235"/>
    </location>
</feature>
<feature type="transmembrane region" description="Helical" evidence="7">
    <location>
        <begin position="284"/>
        <end position="308"/>
    </location>
</feature>
<feature type="transmembrane region" description="Helical" evidence="7">
    <location>
        <begin position="24"/>
        <end position="43"/>
    </location>
</feature>
<dbReference type="RefSeq" id="WP_344776448.1">
    <property type="nucleotide sequence ID" value="NZ_BAABAH010000010.1"/>
</dbReference>
<sequence>MSTLTTASAETRRTRLPTDLPPDAGRLAIGIFLVLLAQLMLVLDATVVNVALPRIGSDLDFGAAGLSWVLNGYSLAFGGLLLLGGRLGDVFGRRRVFLIGLAVFATFSLVGGIAWSAPVLVGSRALQGAGAALAAPSVLALLTTSAPDDAARNRALALFSAVASGGGAIGLILGGVLTDLVSWRWTLFINVPIAAVVLLTVSRYVDETPRRPGRFDVVGAIAATGGAVAIVWALIGVPDHGWASVHTIGGLAVGLGLVVVLAITERRVAHPLLRPALLRSRPRVTALVVMAALYGGMLAMFFVMVQLLEGRLGYGPLAAGFAFLPLPLSVFTMSRISPRLVARFGQPPLMVVGTAGLVFAFSRLITLDAGSGYWDGPFLSLLVMGLSAGISFMPITSLVLTGVEPEHAGSASGLLQTVQQLGGAVGLAIVATTYAEHSAGGFIDGAHAAFTAAAVLAAVGLVAATSLVVRRSPALAPAGAPVGAPAVD</sequence>
<keyword evidence="2" id="KW-0813">Transport</keyword>
<feature type="transmembrane region" description="Helical" evidence="7">
    <location>
        <begin position="63"/>
        <end position="84"/>
    </location>
</feature>
<keyword evidence="10" id="KW-1185">Reference proteome</keyword>
<proteinExistence type="predicted"/>
<feature type="transmembrane region" description="Helical" evidence="7">
    <location>
        <begin position="241"/>
        <end position="263"/>
    </location>
</feature>
<evidence type="ECO:0000256" key="3">
    <source>
        <dbReference type="ARBA" id="ARBA00022475"/>
    </source>
</evidence>
<feature type="transmembrane region" description="Helical" evidence="7">
    <location>
        <begin position="413"/>
        <end position="435"/>
    </location>
</feature>
<dbReference type="Gene3D" id="1.20.1250.20">
    <property type="entry name" value="MFS general substrate transporter like domains"/>
    <property type="match status" value="1"/>
</dbReference>
<evidence type="ECO:0000256" key="7">
    <source>
        <dbReference type="SAM" id="Phobius"/>
    </source>
</evidence>
<dbReference type="InterPro" id="IPR036259">
    <property type="entry name" value="MFS_trans_sf"/>
</dbReference>
<evidence type="ECO:0000259" key="8">
    <source>
        <dbReference type="PROSITE" id="PS50850"/>
    </source>
</evidence>
<dbReference type="SUPFAM" id="SSF103473">
    <property type="entry name" value="MFS general substrate transporter"/>
    <property type="match status" value="1"/>
</dbReference>
<feature type="transmembrane region" description="Helical" evidence="7">
    <location>
        <begin position="125"/>
        <end position="143"/>
    </location>
</feature>
<evidence type="ECO:0000256" key="6">
    <source>
        <dbReference type="ARBA" id="ARBA00023136"/>
    </source>
</evidence>
<feature type="transmembrane region" description="Helical" evidence="7">
    <location>
        <begin position="183"/>
        <end position="205"/>
    </location>
</feature>
<dbReference type="PANTHER" id="PTHR42718:SF46">
    <property type="entry name" value="BLR6921 PROTEIN"/>
    <property type="match status" value="1"/>
</dbReference>
<feature type="transmembrane region" description="Helical" evidence="7">
    <location>
        <begin position="378"/>
        <end position="401"/>
    </location>
</feature>
<feature type="transmembrane region" description="Helical" evidence="7">
    <location>
        <begin position="348"/>
        <end position="366"/>
    </location>
</feature>
<feature type="transmembrane region" description="Helical" evidence="7">
    <location>
        <begin position="155"/>
        <end position="177"/>
    </location>
</feature>
<dbReference type="InterPro" id="IPR020846">
    <property type="entry name" value="MFS_dom"/>
</dbReference>
<keyword evidence="4 7" id="KW-0812">Transmembrane</keyword>
<comment type="subcellular location">
    <subcellularLocation>
        <location evidence="1">Cell membrane</location>
        <topology evidence="1">Multi-pass membrane protein</topology>
    </subcellularLocation>
</comment>
<accession>A0ABP7IS37</accession>
<reference evidence="10" key="1">
    <citation type="journal article" date="2019" name="Int. J. Syst. Evol. Microbiol.">
        <title>The Global Catalogue of Microorganisms (GCM) 10K type strain sequencing project: providing services to taxonomists for standard genome sequencing and annotation.</title>
        <authorList>
            <consortium name="The Broad Institute Genomics Platform"/>
            <consortium name="The Broad Institute Genome Sequencing Center for Infectious Disease"/>
            <person name="Wu L."/>
            <person name="Ma J."/>
        </authorList>
    </citation>
    <scope>NUCLEOTIDE SEQUENCE [LARGE SCALE GENOMIC DNA]</scope>
    <source>
        <strain evidence="10">JCM 16953</strain>
    </source>
</reference>
<evidence type="ECO:0000256" key="1">
    <source>
        <dbReference type="ARBA" id="ARBA00004651"/>
    </source>
</evidence>
<feature type="transmembrane region" description="Helical" evidence="7">
    <location>
        <begin position="447"/>
        <end position="469"/>
    </location>
</feature>